<dbReference type="GO" id="GO:0004497">
    <property type="term" value="F:monooxygenase activity"/>
    <property type="evidence" value="ECO:0007669"/>
    <property type="project" value="UniProtKB-KW"/>
</dbReference>
<evidence type="ECO:0000313" key="9">
    <source>
        <dbReference type="Proteomes" id="UP000002931"/>
    </source>
</evidence>
<dbReference type="InterPro" id="IPR002401">
    <property type="entry name" value="Cyt_P450_E_grp-I"/>
</dbReference>
<evidence type="ECO:0000256" key="2">
    <source>
        <dbReference type="ARBA" id="ARBA00022617"/>
    </source>
</evidence>
<evidence type="ECO:0000256" key="3">
    <source>
        <dbReference type="ARBA" id="ARBA00022723"/>
    </source>
</evidence>
<comment type="caution">
    <text evidence="8">The sequence shown here is derived from an EMBL/GenBank/DDBJ whole genome shotgun (WGS) entry which is preliminary data.</text>
</comment>
<organism evidence="8 9">
    <name type="scientific">Maritimibacter alkaliphilus HTCC2654</name>
    <dbReference type="NCBI Taxonomy" id="314271"/>
    <lineage>
        <taxon>Bacteria</taxon>
        <taxon>Pseudomonadati</taxon>
        <taxon>Pseudomonadota</taxon>
        <taxon>Alphaproteobacteria</taxon>
        <taxon>Rhodobacterales</taxon>
        <taxon>Roseobacteraceae</taxon>
        <taxon>Maritimibacter</taxon>
    </lineage>
</organism>
<dbReference type="InterPro" id="IPR001128">
    <property type="entry name" value="Cyt_P450"/>
</dbReference>
<keyword evidence="9" id="KW-1185">Reference proteome</keyword>
<evidence type="ECO:0000256" key="5">
    <source>
        <dbReference type="ARBA" id="ARBA00023004"/>
    </source>
</evidence>
<dbReference type="OrthoDB" id="9764248at2"/>
<gene>
    <name evidence="8" type="ORF">RB2654_05250</name>
</gene>
<dbReference type="PANTHER" id="PTHR24291:SF50">
    <property type="entry name" value="BIFUNCTIONAL ALBAFLAVENONE MONOOXYGENASE_TERPENE SYNTHASE"/>
    <property type="match status" value="1"/>
</dbReference>
<dbReference type="Gene3D" id="1.10.630.10">
    <property type="entry name" value="Cytochrome P450"/>
    <property type="match status" value="1"/>
</dbReference>
<dbReference type="PRINTS" id="PR00463">
    <property type="entry name" value="EP450I"/>
</dbReference>
<evidence type="ECO:0000256" key="1">
    <source>
        <dbReference type="ARBA" id="ARBA00010617"/>
    </source>
</evidence>
<reference evidence="8 9" key="1">
    <citation type="journal article" date="2010" name="J. Bacteriol.">
        <title>Genome sequences of Pelagibaca bermudensis HTCC2601T and Maritimibacter alkaliphilus HTCC2654T, the type strains of two marine Roseobacter genera.</title>
        <authorList>
            <person name="Thrash J.C."/>
            <person name="Cho J.C."/>
            <person name="Ferriera S."/>
            <person name="Johnson J."/>
            <person name="Vergin K.L."/>
            <person name="Giovannoni S.J."/>
        </authorList>
    </citation>
    <scope>NUCLEOTIDE SEQUENCE [LARGE SCALE GENOMIC DNA]</scope>
    <source>
        <strain evidence="8 9">HTCC2654</strain>
    </source>
</reference>
<dbReference type="InterPro" id="IPR036396">
    <property type="entry name" value="Cyt_P450_sf"/>
</dbReference>
<evidence type="ECO:0000256" key="7">
    <source>
        <dbReference type="PIRSR" id="PIRSR602401-1"/>
    </source>
</evidence>
<keyword evidence="3 7" id="KW-0479">Metal-binding</keyword>
<dbReference type="AlphaFoldDB" id="A3VL14"/>
<sequence length="414" mass="46974">MPTRIFGRQVTILNNPHAIQHVMVKNHDNYERKAPQQRRALEQLLGDGLFISDGETWQFRRREVAATVHRRKLDIFAPVMVDATEELAQHWHQMGDGAQVDALVEMADLTAEIIARAVFGSKLGRDKTLEVIQGFTDYQKVVNQINVAYFLGADDGWPLFPGPRRRASIARVHRVIDELIAHHLSGRGDPNSMIAMLMKSVDPRTDKPMTPVELRNEAATIFMAGHETTAATLTWAWYLLSRAEWAEDQLHRELDEVLGGRAPTLADVPRLKYTRAIIDETLRLYPPVPILGRQAKEADMIGEFPIDAKSLVLVIPWLLHRHEEFWERPHNFEPDRFLDKRPKFPFAYTPFAVGPRVCAGTAFGQVEAVLCLATLAQQFRVRVPEGADVVPQCRLTLRPRGGLPVTIHPRRDRG</sequence>
<keyword evidence="4" id="KW-0560">Oxidoreductase</keyword>
<comment type="cofactor">
    <cofactor evidence="7">
        <name>heme</name>
        <dbReference type="ChEBI" id="CHEBI:30413"/>
    </cofactor>
</comment>
<dbReference type="HOGENOM" id="CLU_001570_5_1_5"/>
<name>A3VL14_9RHOB</name>
<dbReference type="PRINTS" id="PR00385">
    <property type="entry name" value="P450"/>
</dbReference>
<dbReference type="STRING" id="314271.RB2654_05250"/>
<dbReference type="PANTHER" id="PTHR24291">
    <property type="entry name" value="CYTOCHROME P450 FAMILY 4"/>
    <property type="match status" value="1"/>
</dbReference>
<dbReference type="RefSeq" id="WP_008329362.1">
    <property type="nucleotide sequence ID" value="NZ_CH902578.1"/>
</dbReference>
<dbReference type="InterPro" id="IPR050196">
    <property type="entry name" value="Cytochrome_P450_Monoox"/>
</dbReference>
<dbReference type="Pfam" id="PF00067">
    <property type="entry name" value="p450"/>
    <property type="match status" value="1"/>
</dbReference>
<proteinExistence type="inferred from homology"/>
<evidence type="ECO:0000256" key="4">
    <source>
        <dbReference type="ARBA" id="ARBA00023002"/>
    </source>
</evidence>
<dbReference type="eggNOG" id="COG2124">
    <property type="taxonomic scope" value="Bacteria"/>
</dbReference>
<dbReference type="EMBL" id="AAMT01000020">
    <property type="protein sequence ID" value="EAQ11064.1"/>
    <property type="molecule type" value="Genomic_DNA"/>
</dbReference>
<feature type="binding site" description="axial binding residue" evidence="7">
    <location>
        <position position="358"/>
    </location>
    <ligand>
        <name>heme</name>
        <dbReference type="ChEBI" id="CHEBI:30413"/>
    </ligand>
    <ligandPart>
        <name>Fe</name>
        <dbReference type="ChEBI" id="CHEBI:18248"/>
    </ligandPart>
</feature>
<dbReference type="GO" id="GO:0016705">
    <property type="term" value="F:oxidoreductase activity, acting on paired donors, with incorporation or reduction of molecular oxygen"/>
    <property type="evidence" value="ECO:0007669"/>
    <property type="project" value="InterPro"/>
</dbReference>
<keyword evidence="6" id="KW-0503">Monooxygenase</keyword>
<dbReference type="GO" id="GO:0005506">
    <property type="term" value="F:iron ion binding"/>
    <property type="evidence" value="ECO:0007669"/>
    <property type="project" value="InterPro"/>
</dbReference>
<evidence type="ECO:0000313" key="8">
    <source>
        <dbReference type="EMBL" id="EAQ11064.1"/>
    </source>
</evidence>
<comment type="similarity">
    <text evidence="1">Belongs to the cytochrome P450 family.</text>
</comment>
<dbReference type="SUPFAM" id="SSF48264">
    <property type="entry name" value="Cytochrome P450"/>
    <property type="match status" value="1"/>
</dbReference>
<accession>A3VL14</accession>
<protein>
    <submittedName>
        <fullName evidence="8">Possible cytochrome P450 hydroxylase superfamily proteins</fullName>
    </submittedName>
</protein>
<dbReference type="Proteomes" id="UP000002931">
    <property type="component" value="Unassembled WGS sequence"/>
</dbReference>
<keyword evidence="2 7" id="KW-0349">Heme</keyword>
<evidence type="ECO:0000256" key="6">
    <source>
        <dbReference type="ARBA" id="ARBA00023033"/>
    </source>
</evidence>
<keyword evidence="5 7" id="KW-0408">Iron</keyword>
<dbReference type="GO" id="GO:0020037">
    <property type="term" value="F:heme binding"/>
    <property type="evidence" value="ECO:0007669"/>
    <property type="project" value="InterPro"/>
</dbReference>